<dbReference type="InterPro" id="IPR029060">
    <property type="entry name" value="PIN-like_dom_sf"/>
</dbReference>
<accession>A0ABW0BMF7</accession>
<dbReference type="EMBL" id="JBHSKD010000023">
    <property type="protein sequence ID" value="MFC5178245.1"/>
    <property type="molecule type" value="Genomic_DNA"/>
</dbReference>
<reference evidence="2" key="1">
    <citation type="journal article" date="2019" name="Int. J. Syst. Evol. Microbiol.">
        <title>The Global Catalogue of Microorganisms (GCM) 10K type strain sequencing project: providing services to taxonomists for standard genome sequencing and annotation.</title>
        <authorList>
            <consortium name="The Broad Institute Genomics Platform"/>
            <consortium name="The Broad Institute Genome Sequencing Center for Infectious Disease"/>
            <person name="Wu L."/>
            <person name="Ma J."/>
        </authorList>
    </citation>
    <scope>NUCLEOTIDE SEQUENCE [LARGE SCALE GENOMIC DNA]</scope>
    <source>
        <strain evidence="2">DFY41</strain>
    </source>
</reference>
<evidence type="ECO:0000313" key="2">
    <source>
        <dbReference type="Proteomes" id="UP001596087"/>
    </source>
</evidence>
<protein>
    <recommendedName>
        <fullName evidence="3">PIN domain-containing protein</fullName>
    </recommendedName>
</protein>
<sequence length="150" mass="17004">MSAFGTRYLVDTNALSQLRRQRRASKFFRANAMIPSEVLHEADGFPDVEELAQIEYSTTPSVLRWLMTVMATVPPDDTDLINLYLNQGSADPLMVACALDARDRERQHLDPLEWAVVTDDKAVRAKAEDFKVRVLTYAQFADLIDRSEPT</sequence>
<dbReference type="Gene3D" id="3.40.50.1010">
    <property type="entry name" value="5'-nuclease"/>
    <property type="match status" value="1"/>
</dbReference>
<dbReference type="RefSeq" id="WP_378591840.1">
    <property type="nucleotide sequence ID" value="NZ_JBHSKD010000023.1"/>
</dbReference>
<name>A0ABW0BMF7_9ACTN</name>
<gene>
    <name evidence="1" type="ORF">ACFPGP_16320</name>
</gene>
<evidence type="ECO:0008006" key="3">
    <source>
        <dbReference type="Google" id="ProtNLM"/>
    </source>
</evidence>
<proteinExistence type="predicted"/>
<dbReference type="SUPFAM" id="SSF88723">
    <property type="entry name" value="PIN domain-like"/>
    <property type="match status" value="1"/>
</dbReference>
<comment type="caution">
    <text evidence="1">The sequence shown here is derived from an EMBL/GenBank/DDBJ whole genome shotgun (WGS) entry which is preliminary data.</text>
</comment>
<evidence type="ECO:0000313" key="1">
    <source>
        <dbReference type="EMBL" id="MFC5178245.1"/>
    </source>
</evidence>
<organism evidence="1 2">
    <name type="scientific">Nocardioides taihuensis</name>
    <dbReference type="NCBI Taxonomy" id="1835606"/>
    <lineage>
        <taxon>Bacteria</taxon>
        <taxon>Bacillati</taxon>
        <taxon>Actinomycetota</taxon>
        <taxon>Actinomycetes</taxon>
        <taxon>Propionibacteriales</taxon>
        <taxon>Nocardioidaceae</taxon>
        <taxon>Nocardioides</taxon>
    </lineage>
</organism>
<dbReference type="Proteomes" id="UP001596087">
    <property type="component" value="Unassembled WGS sequence"/>
</dbReference>
<keyword evidence="2" id="KW-1185">Reference proteome</keyword>